<proteinExistence type="predicted"/>
<dbReference type="Pfam" id="PF01022">
    <property type="entry name" value="HTH_5"/>
    <property type="match status" value="1"/>
</dbReference>
<dbReference type="SUPFAM" id="SSF46785">
    <property type="entry name" value="Winged helix' DNA-binding domain"/>
    <property type="match status" value="1"/>
</dbReference>
<accession>X1M296</accession>
<dbReference type="Gene3D" id="1.10.10.10">
    <property type="entry name" value="Winged helix-like DNA-binding domain superfamily/Winged helix DNA-binding domain"/>
    <property type="match status" value="1"/>
</dbReference>
<dbReference type="EMBL" id="BARV01000610">
    <property type="protein sequence ID" value="GAI00489.1"/>
    <property type="molecule type" value="Genomic_DNA"/>
</dbReference>
<dbReference type="InterPro" id="IPR036390">
    <property type="entry name" value="WH_DNA-bd_sf"/>
</dbReference>
<dbReference type="InterPro" id="IPR001845">
    <property type="entry name" value="HTH_ArsR_DNA-bd_dom"/>
</dbReference>
<reference evidence="2" key="1">
    <citation type="journal article" date="2014" name="Front. Microbiol.">
        <title>High frequency of phylogenetically diverse reductive dehalogenase-homologous genes in deep subseafloor sedimentary metagenomes.</title>
        <authorList>
            <person name="Kawai M."/>
            <person name="Futagami T."/>
            <person name="Toyoda A."/>
            <person name="Takaki Y."/>
            <person name="Nishi S."/>
            <person name="Hori S."/>
            <person name="Arai W."/>
            <person name="Tsubouchi T."/>
            <person name="Morono Y."/>
            <person name="Uchiyama I."/>
            <person name="Ito T."/>
            <person name="Fujiyama A."/>
            <person name="Inagaki F."/>
            <person name="Takami H."/>
        </authorList>
    </citation>
    <scope>NUCLEOTIDE SEQUENCE</scope>
    <source>
        <strain evidence="2">Expedition CK06-06</strain>
    </source>
</reference>
<name>X1M296_9ZZZZ</name>
<feature type="non-terminal residue" evidence="2">
    <location>
        <position position="1"/>
    </location>
</feature>
<gene>
    <name evidence="2" type="ORF">S06H3_02169</name>
</gene>
<protein>
    <recommendedName>
        <fullName evidence="1">HTH arsR-type domain-containing protein</fullName>
    </recommendedName>
</protein>
<organism evidence="2">
    <name type="scientific">marine sediment metagenome</name>
    <dbReference type="NCBI Taxonomy" id="412755"/>
    <lineage>
        <taxon>unclassified sequences</taxon>
        <taxon>metagenomes</taxon>
        <taxon>ecological metagenomes</taxon>
    </lineage>
</organism>
<evidence type="ECO:0000313" key="2">
    <source>
        <dbReference type="EMBL" id="GAI00489.1"/>
    </source>
</evidence>
<comment type="caution">
    <text evidence="2">The sequence shown here is derived from an EMBL/GenBank/DDBJ whole genome shotgun (WGS) entry which is preliminary data.</text>
</comment>
<dbReference type="AlphaFoldDB" id="X1M296"/>
<dbReference type="PROSITE" id="PS50987">
    <property type="entry name" value="HTH_ARSR_2"/>
    <property type="match status" value="1"/>
</dbReference>
<sequence length="71" mass="8260">AKGKKKPSKIAAELKLSPPTVSTTLRNLRQLDLVRYENLKDGKVYFIKDEMIISVLEKIELLVERIKTREY</sequence>
<evidence type="ECO:0000259" key="1">
    <source>
        <dbReference type="PROSITE" id="PS50987"/>
    </source>
</evidence>
<dbReference type="GO" id="GO:0003700">
    <property type="term" value="F:DNA-binding transcription factor activity"/>
    <property type="evidence" value="ECO:0007669"/>
    <property type="project" value="InterPro"/>
</dbReference>
<dbReference type="InterPro" id="IPR036388">
    <property type="entry name" value="WH-like_DNA-bd_sf"/>
</dbReference>
<feature type="domain" description="HTH arsR-type" evidence="1">
    <location>
        <begin position="1"/>
        <end position="67"/>
    </location>
</feature>